<dbReference type="PANTHER" id="PTHR40763:SF5">
    <property type="entry name" value="MEMBRANE PROTEIN"/>
    <property type="match status" value="1"/>
</dbReference>
<feature type="transmembrane region" description="Helical" evidence="1">
    <location>
        <begin position="59"/>
        <end position="79"/>
    </location>
</feature>
<evidence type="ECO:0000313" key="3">
    <source>
        <dbReference type="EMBL" id="MFC3478433.1"/>
    </source>
</evidence>
<keyword evidence="1" id="KW-0812">Transmembrane</keyword>
<keyword evidence="1" id="KW-0472">Membrane</keyword>
<dbReference type="RefSeq" id="WP_232570395.1">
    <property type="nucleotide sequence ID" value="NZ_CP089466.1"/>
</dbReference>
<reference evidence="3 4" key="1">
    <citation type="journal article" date="2019" name="Int. J. Syst. Evol. Microbiol.">
        <title>The Global Catalogue of Microorganisms (GCM) 10K type strain sequencing project: providing services to taxonomists for standard genome sequencing and annotation.</title>
        <authorList>
            <consortium name="The Broad Institute Genomics Platform"/>
            <consortium name="The Broad Institute Genome Sequencing Center for Infectious Disease"/>
            <person name="Wu L."/>
            <person name="Ma J."/>
        </authorList>
    </citation>
    <scope>NUCLEOTIDE SEQUENCE [LARGE SCALE GENOMIC DNA]</scope>
    <source>
        <strain evidence="3 4">CGMCC 1.12562</strain>
    </source>
</reference>
<evidence type="ECO:0000259" key="2">
    <source>
        <dbReference type="Pfam" id="PF22570"/>
    </source>
</evidence>
<gene>
    <name evidence="3" type="ORF">ACFOKC_11950</name>
</gene>
<feature type="transmembrane region" description="Helical" evidence="1">
    <location>
        <begin position="85"/>
        <end position="102"/>
    </location>
</feature>
<organism evidence="3 4">
    <name type="scientific">Halobacterium litoreum</name>
    <dbReference type="NCBI Taxonomy" id="2039234"/>
    <lineage>
        <taxon>Archaea</taxon>
        <taxon>Methanobacteriati</taxon>
        <taxon>Methanobacteriota</taxon>
        <taxon>Stenosarchaea group</taxon>
        <taxon>Halobacteria</taxon>
        <taxon>Halobacteriales</taxon>
        <taxon>Halobacteriaceae</taxon>
        <taxon>Halobacterium</taxon>
    </lineage>
</organism>
<protein>
    <submittedName>
        <fullName evidence="3">LiaI-LiaF-like domain-containing protein</fullName>
    </submittedName>
</protein>
<dbReference type="AlphaFoldDB" id="A0ABD5NGU2"/>
<feature type="transmembrane region" description="Helical" evidence="1">
    <location>
        <begin position="35"/>
        <end position="52"/>
    </location>
</feature>
<dbReference type="InterPro" id="IPR054331">
    <property type="entry name" value="LiaF_TM"/>
</dbReference>
<dbReference type="Proteomes" id="UP001595660">
    <property type="component" value="Unassembled WGS sequence"/>
</dbReference>
<evidence type="ECO:0000256" key="1">
    <source>
        <dbReference type="SAM" id="Phobius"/>
    </source>
</evidence>
<proteinExistence type="predicted"/>
<evidence type="ECO:0000313" key="4">
    <source>
        <dbReference type="Proteomes" id="UP001595660"/>
    </source>
</evidence>
<dbReference type="PANTHER" id="PTHR40763">
    <property type="entry name" value="MEMBRANE PROTEIN-RELATED"/>
    <property type="match status" value="1"/>
</dbReference>
<dbReference type="EMBL" id="JBHRWN010000002">
    <property type="protein sequence ID" value="MFC3478433.1"/>
    <property type="molecule type" value="Genomic_DNA"/>
</dbReference>
<feature type="domain" description="LiaF transmembrane" evidence="2">
    <location>
        <begin position="10"/>
        <end position="107"/>
    </location>
</feature>
<name>A0ABD5NGU2_9EURY</name>
<comment type="caution">
    <text evidence="3">The sequence shown here is derived from an EMBL/GenBank/DDBJ whole genome shotgun (WGS) entry which is preliminary data.</text>
</comment>
<feature type="transmembrane region" description="Helical" evidence="1">
    <location>
        <begin position="9"/>
        <end position="29"/>
    </location>
</feature>
<sequence length="227" mass="24225">MTRLRSDRLVTGGLIILVGLLLLLSTTDYASTENLWDFLPAVFVALGAWALVRSRFRNLTGPVMVIAVAATFQAKNLGYVTDQQIGDWWPLFVVLFGVLYLVGRSRRTRGVSVSDRDAGDVSIISLFSGTQRRVTGSGFRGGNVVAMFGGAELDLRDADVSNPPATVECLVAFGGAEVQVPEDWTVDLDVLSLFGGSEDKRPPSGGDGDVDLVVTGLALFGGVSVER</sequence>
<dbReference type="GeneID" id="69118557"/>
<accession>A0ABD5NGU2</accession>
<dbReference type="Pfam" id="PF22570">
    <property type="entry name" value="LiaF-TM"/>
    <property type="match status" value="1"/>
</dbReference>
<keyword evidence="4" id="KW-1185">Reference proteome</keyword>
<keyword evidence="1" id="KW-1133">Transmembrane helix</keyword>